<dbReference type="InterPro" id="IPR050742">
    <property type="entry name" value="Helicase_Restrict-Modif_Enz"/>
</dbReference>
<evidence type="ECO:0000313" key="5">
    <source>
        <dbReference type="Proteomes" id="UP001595455"/>
    </source>
</evidence>
<dbReference type="GO" id="GO:0016787">
    <property type="term" value="F:hydrolase activity"/>
    <property type="evidence" value="ECO:0007669"/>
    <property type="project" value="InterPro"/>
</dbReference>
<dbReference type="RefSeq" id="WP_058952593.1">
    <property type="nucleotide sequence ID" value="NZ_JBHRSF010000162.1"/>
</dbReference>
<dbReference type="GO" id="GO:0003677">
    <property type="term" value="F:DNA binding"/>
    <property type="evidence" value="ECO:0007669"/>
    <property type="project" value="InterPro"/>
</dbReference>
<dbReference type="EMBL" id="JBHRSF010000162">
    <property type="protein sequence ID" value="MFC2998065.1"/>
    <property type="molecule type" value="Genomic_DNA"/>
</dbReference>
<reference evidence="3 4" key="2">
    <citation type="submission" date="2018-08" db="EMBL/GenBank/DDBJ databases">
        <title>The draft genome of Acinetobacter sichuanensis strain WCHAc060041.</title>
        <authorList>
            <person name="Qin J."/>
            <person name="Feng Y."/>
            <person name="Zong Z."/>
        </authorList>
    </citation>
    <scope>NUCLEOTIDE SEQUENCE [LARGE SCALE GENOMIC DNA]</scope>
    <source>
        <strain evidence="3 4">WCHAc060041</strain>
    </source>
</reference>
<keyword evidence="5" id="KW-1185">Reference proteome</keyword>
<dbReference type="AlphaFoldDB" id="A0A371YKW8"/>
<feature type="domain" description="Helicase ATP-binding" evidence="1">
    <location>
        <begin position="64"/>
        <end position="258"/>
    </location>
</feature>
<evidence type="ECO:0000313" key="4">
    <source>
        <dbReference type="Proteomes" id="UP000240957"/>
    </source>
</evidence>
<evidence type="ECO:0000313" key="2">
    <source>
        <dbReference type="EMBL" id="MFC2998065.1"/>
    </source>
</evidence>
<dbReference type="Pfam" id="PF04851">
    <property type="entry name" value="ResIII"/>
    <property type="match status" value="1"/>
</dbReference>
<sequence>MSRLSPTLVKDTLKDFLYYRIENDSEYIEWAKNFTIPRYITDNLSRTLRGYQEEAVKHFIWIYDQDPTKAKHLLFNMSTGAGKTLTMAAVILFLYEKGYRNFIFMVHQLQIIEQAYMNFIDPQFEKYLFNKNGVKINGRSIPVKEIKLFPDSQGNAINFMFLSTAFLYNKLVNEVENGLSAEDFLNNKIVLIADEAHRLNVNTRKKIKEDDEAITNWETSVNTAIKARPDNLLLEFTATVDLGNSAIHRKYQDKLVYKYDFLRFNKEGYSKAVCFLYNTETQIADQKRLLVINAVVLSEYRRLFAERDMQVTINPIILVKSTNIKQSKLDREFFHKVINSLKPQDLDYLKKLSETNQTNLQDAEDSFRFLRQMFAWIASPKSGLSTISDRDGLKSFISEIKIRFSSDNTFVYNSTDKTNSTLLPILDDPKNYNRVIFSVDALTEGWDVLSLYDIIHFDISAAKKVSLQDIQLIGRGARLCPYKLHKSYRLNNDNLDLFDKEHGYEFDQYKRKFDNAIDEYGRVLETFMYHFVKTGTFYDNLKLELLGEGIINKSTEKHTITLKSDFMNSETYKKGFVLVNQQEFRNKTTDSEIDTTFKREIKASAYQLHAGSLTDKQQNQIQAEVNHKTIDLTEEYFSRPVLKKALVATEGNFFRFNYLREHIVGLDSMDELIDNYLPLYQIRYSYTEDKDIHDLTIDEKYQLLLGIILPEVRKAIDRHMPRITGSKTFKPKSLSTVFQQEKNIYLVAFPVENPDTGEITVNAPDERAIAQSLHPNEQLKFNVEGADWYAYSENYGTSEEKLFVKFISTQIDALKRQYKDAEIYLIRNELDYWLFSPIDGRRFSPDYMLIVNDTVNQEMYYQCLIEPKGGHLLVNDEWKEEVLISLSDESSVIFDPDEEDDEGYKSFLKEVESMGYKEIKCLGFKFFNSDPRGETDFALDFRATLPH</sequence>
<dbReference type="GO" id="GO:0005524">
    <property type="term" value="F:ATP binding"/>
    <property type="evidence" value="ECO:0007669"/>
    <property type="project" value="InterPro"/>
</dbReference>
<dbReference type="InterPro" id="IPR006935">
    <property type="entry name" value="Helicase/UvrB_N"/>
</dbReference>
<dbReference type="PROSITE" id="PS51192">
    <property type="entry name" value="HELICASE_ATP_BIND_1"/>
    <property type="match status" value="1"/>
</dbReference>
<dbReference type="PANTHER" id="PTHR47396:SF1">
    <property type="entry name" value="ATP-DEPENDENT HELICASE IRC3-RELATED"/>
    <property type="match status" value="1"/>
</dbReference>
<gene>
    <name evidence="2" type="ORF">ACFODO_22990</name>
    <name evidence="3" type="ORF">C9E89_018105</name>
</gene>
<name>A0A371YKW8_9GAMM</name>
<accession>A0A371YKW8</accession>
<dbReference type="EMBL" id="PYIX02000042">
    <property type="protein sequence ID" value="RFC82129.1"/>
    <property type="molecule type" value="Genomic_DNA"/>
</dbReference>
<reference evidence="2" key="1">
    <citation type="journal article" date="2014" name="Int. J. Syst. Evol. Microbiol.">
        <title>Complete genome of a new Firmicutes species belonging to the dominant human colonic microbiota ('Ruminococcus bicirculans') reveals two chromosomes and a selective capacity to utilize plant glucans.</title>
        <authorList>
            <consortium name="NISC Comparative Sequencing Program"/>
            <person name="Wegmann U."/>
            <person name="Louis P."/>
            <person name="Goesmann A."/>
            <person name="Henrissat B."/>
            <person name="Duncan S.H."/>
            <person name="Flint H.J."/>
        </authorList>
    </citation>
    <scope>NUCLEOTIDE SEQUENCE</scope>
    <source>
        <strain evidence="2">KCTC 62575</strain>
    </source>
</reference>
<dbReference type="CDD" id="cd18785">
    <property type="entry name" value="SF2_C"/>
    <property type="match status" value="1"/>
</dbReference>
<dbReference type="Proteomes" id="UP001595455">
    <property type="component" value="Unassembled WGS sequence"/>
</dbReference>
<dbReference type="PANTHER" id="PTHR47396">
    <property type="entry name" value="TYPE I RESTRICTION ENZYME ECOKI R PROTEIN"/>
    <property type="match status" value="1"/>
</dbReference>
<dbReference type="GO" id="GO:0005829">
    <property type="term" value="C:cytosol"/>
    <property type="evidence" value="ECO:0007669"/>
    <property type="project" value="TreeGrafter"/>
</dbReference>
<organism evidence="3 4">
    <name type="scientific">Acinetobacter sichuanensis</name>
    <dbReference type="NCBI Taxonomy" id="2136183"/>
    <lineage>
        <taxon>Bacteria</taxon>
        <taxon>Pseudomonadati</taxon>
        <taxon>Pseudomonadota</taxon>
        <taxon>Gammaproteobacteria</taxon>
        <taxon>Moraxellales</taxon>
        <taxon>Moraxellaceae</taxon>
        <taxon>Acinetobacter</taxon>
    </lineage>
</organism>
<dbReference type="OrthoDB" id="9803459at2"/>
<evidence type="ECO:0000313" key="3">
    <source>
        <dbReference type="EMBL" id="RFC82129.1"/>
    </source>
</evidence>
<proteinExistence type="predicted"/>
<protein>
    <submittedName>
        <fullName evidence="2">DEAD/DEAH box helicase family protein</fullName>
    </submittedName>
    <submittedName>
        <fullName evidence="3">Type III deoxyribonuclease</fullName>
    </submittedName>
</protein>
<dbReference type="InterPro" id="IPR027417">
    <property type="entry name" value="P-loop_NTPase"/>
</dbReference>
<dbReference type="Gene3D" id="3.40.50.300">
    <property type="entry name" value="P-loop containing nucleotide triphosphate hydrolases"/>
    <property type="match status" value="2"/>
</dbReference>
<reference evidence="2" key="4">
    <citation type="submission" date="2024-09" db="EMBL/GenBank/DDBJ databases">
        <authorList>
            <person name="Sun Q."/>
            <person name="Mori K."/>
        </authorList>
    </citation>
    <scope>NUCLEOTIDE SEQUENCE</scope>
    <source>
        <strain evidence="2">KCTC 62575</strain>
    </source>
</reference>
<evidence type="ECO:0000259" key="1">
    <source>
        <dbReference type="PROSITE" id="PS51192"/>
    </source>
</evidence>
<keyword evidence="2" id="KW-0347">Helicase</keyword>
<dbReference type="InterPro" id="IPR014001">
    <property type="entry name" value="Helicase_ATP-bd"/>
</dbReference>
<dbReference type="GO" id="GO:0004386">
    <property type="term" value="F:helicase activity"/>
    <property type="evidence" value="ECO:0007669"/>
    <property type="project" value="UniProtKB-KW"/>
</dbReference>
<keyword evidence="2" id="KW-0378">Hydrolase</keyword>
<reference evidence="5" key="3">
    <citation type="journal article" date="2019" name="Int. J. Syst. Evol. Microbiol.">
        <title>The Global Catalogue of Microorganisms (GCM) 10K type strain sequencing project: providing services to taxonomists for standard genome sequencing and annotation.</title>
        <authorList>
            <consortium name="The Broad Institute Genomics Platform"/>
            <consortium name="The Broad Institute Genome Sequencing Center for Infectious Disease"/>
            <person name="Wu L."/>
            <person name="Ma J."/>
        </authorList>
    </citation>
    <scope>NUCLEOTIDE SEQUENCE [LARGE SCALE GENOMIC DNA]</scope>
    <source>
        <strain evidence="5">KCTC 62575</strain>
    </source>
</reference>
<comment type="caution">
    <text evidence="3">The sequence shown here is derived from an EMBL/GenBank/DDBJ whole genome shotgun (WGS) entry which is preliminary data.</text>
</comment>
<dbReference type="Proteomes" id="UP000240957">
    <property type="component" value="Unassembled WGS sequence"/>
</dbReference>
<dbReference type="SUPFAM" id="SSF52540">
    <property type="entry name" value="P-loop containing nucleoside triphosphate hydrolases"/>
    <property type="match status" value="2"/>
</dbReference>
<dbReference type="SMART" id="SM00487">
    <property type="entry name" value="DEXDc"/>
    <property type="match status" value="1"/>
</dbReference>
<keyword evidence="2" id="KW-0067">ATP-binding</keyword>
<keyword evidence="2" id="KW-0547">Nucleotide-binding</keyword>